<dbReference type="InterPro" id="IPR001452">
    <property type="entry name" value="SH3_domain"/>
</dbReference>
<dbReference type="GO" id="GO:1990429">
    <property type="term" value="C:peroxisomal importomer complex"/>
    <property type="evidence" value="ECO:0007669"/>
    <property type="project" value="TreeGrafter"/>
</dbReference>
<dbReference type="Pfam" id="PF00018">
    <property type="entry name" value="SH3_1"/>
    <property type="match status" value="1"/>
</dbReference>
<evidence type="ECO:0000256" key="11">
    <source>
        <dbReference type="ARBA" id="ARBA00034535"/>
    </source>
</evidence>
<dbReference type="PANTHER" id="PTHR19332">
    <property type="entry name" value="PEROXISOMAL MEMBRANE PROTEIN PEX13"/>
    <property type="match status" value="1"/>
</dbReference>
<dbReference type="PRINTS" id="PR00452">
    <property type="entry name" value="SH3DOMAIN"/>
</dbReference>
<feature type="region of interest" description="Disordered" evidence="14">
    <location>
        <begin position="361"/>
        <end position="402"/>
    </location>
</feature>
<dbReference type="Pfam" id="PF04088">
    <property type="entry name" value="Peroxin-13_N"/>
    <property type="match status" value="1"/>
</dbReference>
<dbReference type="AlphaFoldDB" id="A0A9W8B8R7"/>
<sequence length="402" mass="42732">MTSPPKPWETQAAATTAPTPASGAPLPATSHNASNAPPSVPPRPASYPQTSGLGATTTAGYGYSNAGYGGSYSGYSRPGMYNRYGSGGYGGTYGSYSPYGSSGYGGYGGYGPRLGGLYGRPMMGSGFPGDDPESLSAGLEASTRSTFQVLEQIVNAFGGFAQMLDSTFQATHSSFMAMVGMAEQLGVLRTYLGQVFSVVALYRTLRNMGYRLTGHRPPVAQGELTAGDFEAYRKRSRFSIKPLLVFLLVVVGFPYLMVKLIRKMAQNHQRRLEEAAAANPAAANPTDATAPNDMLAKIDFAQARYDFQGEPPVELTLHRGDIIAVLSKVDSQGQPSPWWRGRLRSGQTGYFPANYVELIEKQPIQPPPPPGPAQPPSDLLAPVFSQGMDVEPVPPLPAPGMV</sequence>
<evidence type="ECO:0000313" key="17">
    <source>
        <dbReference type="EMBL" id="KAJ1983374.1"/>
    </source>
</evidence>
<keyword evidence="3" id="KW-0813">Transport</keyword>
<keyword evidence="6 15" id="KW-1133">Transmembrane helix</keyword>
<evidence type="ECO:0000256" key="9">
    <source>
        <dbReference type="ARBA" id="ARBA00023140"/>
    </source>
</evidence>
<evidence type="ECO:0000313" key="18">
    <source>
        <dbReference type="Proteomes" id="UP001151582"/>
    </source>
</evidence>
<dbReference type="CDD" id="cd11771">
    <property type="entry name" value="SH3_Pex13p_fungal"/>
    <property type="match status" value="1"/>
</dbReference>
<evidence type="ECO:0000256" key="6">
    <source>
        <dbReference type="ARBA" id="ARBA00022989"/>
    </source>
</evidence>
<feature type="domain" description="SH3" evidence="16">
    <location>
        <begin position="296"/>
        <end position="361"/>
    </location>
</feature>
<dbReference type="SMART" id="SM00326">
    <property type="entry name" value="SH3"/>
    <property type="match status" value="1"/>
</dbReference>
<dbReference type="InterPro" id="IPR035463">
    <property type="entry name" value="Pex13"/>
</dbReference>
<keyword evidence="2 13" id="KW-0728">SH3 domain</keyword>
<evidence type="ECO:0000259" key="16">
    <source>
        <dbReference type="PROSITE" id="PS50002"/>
    </source>
</evidence>
<proteinExistence type="inferred from homology"/>
<gene>
    <name evidence="17" type="primary">PEX13</name>
    <name evidence="17" type="ORF">H4R34_001324</name>
</gene>
<dbReference type="SUPFAM" id="SSF50044">
    <property type="entry name" value="SH3-domain"/>
    <property type="match status" value="1"/>
</dbReference>
<evidence type="ECO:0000256" key="4">
    <source>
        <dbReference type="ARBA" id="ARBA00022692"/>
    </source>
</evidence>
<evidence type="ECO:0000256" key="14">
    <source>
        <dbReference type="SAM" id="MobiDB-lite"/>
    </source>
</evidence>
<comment type="caution">
    <text evidence="17">The sequence shown here is derived from an EMBL/GenBank/DDBJ whole genome shotgun (WGS) entry which is preliminary data.</text>
</comment>
<feature type="transmembrane region" description="Helical" evidence="15">
    <location>
        <begin position="243"/>
        <end position="261"/>
    </location>
</feature>
<evidence type="ECO:0000256" key="13">
    <source>
        <dbReference type="PROSITE-ProRule" id="PRU00192"/>
    </source>
</evidence>
<evidence type="ECO:0000256" key="15">
    <source>
        <dbReference type="SAM" id="Phobius"/>
    </source>
</evidence>
<protein>
    <recommendedName>
        <fullName evidence="11">Peroxisomal membrane protein PEX13</fullName>
    </recommendedName>
    <alternativeName>
        <fullName evidence="10">Peroxin-13</fullName>
    </alternativeName>
</protein>
<evidence type="ECO:0000256" key="12">
    <source>
        <dbReference type="ARBA" id="ARBA00046271"/>
    </source>
</evidence>
<evidence type="ECO:0000256" key="3">
    <source>
        <dbReference type="ARBA" id="ARBA00022448"/>
    </source>
</evidence>
<keyword evidence="18" id="KW-1185">Reference proteome</keyword>
<name>A0A9W8B8R7_9FUNG</name>
<dbReference type="GO" id="GO:0016560">
    <property type="term" value="P:protein import into peroxisome matrix, docking"/>
    <property type="evidence" value="ECO:0007669"/>
    <property type="project" value="InterPro"/>
</dbReference>
<feature type="region of interest" description="Disordered" evidence="14">
    <location>
        <begin position="1"/>
        <end position="53"/>
    </location>
</feature>
<feature type="compositionally biased region" description="Pro residues" evidence="14">
    <location>
        <begin position="364"/>
        <end position="375"/>
    </location>
</feature>
<dbReference type="EMBL" id="JANBQB010000058">
    <property type="protein sequence ID" value="KAJ1983374.1"/>
    <property type="molecule type" value="Genomic_DNA"/>
</dbReference>
<keyword evidence="4 15" id="KW-0812">Transmembrane</keyword>
<evidence type="ECO:0000256" key="5">
    <source>
        <dbReference type="ARBA" id="ARBA00022927"/>
    </source>
</evidence>
<feature type="compositionally biased region" description="Pro residues" evidence="14">
    <location>
        <begin position="392"/>
        <end position="402"/>
    </location>
</feature>
<comment type="similarity">
    <text evidence="1">Belongs to the peroxin-13 family.</text>
</comment>
<feature type="compositionally biased region" description="Low complexity" evidence="14">
    <location>
        <begin position="8"/>
        <end position="37"/>
    </location>
</feature>
<keyword evidence="5" id="KW-0653">Protein transport</keyword>
<dbReference type="Gene3D" id="2.30.30.40">
    <property type="entry name" value="SH3 Domains"/>
    <property type="match status" value="1"/>
</dbReference>
<keyword evidence="7" id="KW-0811">Translocation</keyword>
<dbReference type="PANTHER" id="PTHR19332:SF1">
    <property type="entry name" value="PEROXISOMAL MEMBRANE PROTEIN PEX13"/>
    <property type="match status" value="1"/>
</dbReference>
<dbReference type="Proteomes" id="UP001151582">
    <property type="component" value="Unassembled WGS sequence"/>
</dbReference>
<keyword evidence="9" id="KW-0576">Peroxisome</keyword>
<comment type="subcellular location">
    <subcellularLocation>
        <location evidence="12">Peroxisome membrane</location>
    </subcellularLocation>
</comment>
<dbReference type="InterPro" id="IPR036028">
    <property type="entry name" value="SH3-like_dom_sf"/>
</dbReference>
<evidence type="ECO:0000256" key="7">
    <source>
        <dbReference type="ARBA" id="ARBA00023010"/>
    </source>
</evidence>
<evidence type="ECO:0000256" key="1">
    <source>
        <dbReference type="ARBA" id="ARBA00006033"/>
    </source>
</evidence>
<evidence type="ECO:0000256" key="2">
    <source>
        <dbReference type="ARBA" id="ARBA00022443"/>
    </source>
</evidence>
<dbReference type="PROSITE" id="PS50002">
    <property type="entry name" value="SH3"/>
    <property type="match status" value="1"/>
</dbReference>
<dbReference type="GO" id="GO:0005778">
    <property type="term" value="C:peroxisomal membrane"/>
    <property type="evidence" value="ECO:0007669"/>
    <property type="project" value="UniProtKB-SubCell"/>
</dbReference>
<keyword evidence="8 15" id="KW-0472">Membrane</keyword>
<evidence type="ECO:0000256" key="8">
    <source>
        <dbReference type="ARBA" id="ARBA00023136"/>
    </source>
</evidence>
<reference evidence="17" key="1">
    <citation type="submission" date="2022-07" db="EMBL/GenBank/DDBJ databases">
        <title>Phylogenomic reconstructions and comparative analyses of Kickxellomycotina fungi.</title>
        <authorList>
            <person name="Reynolds N.K."/>
            <person name="Stajich J.E."/>
            <person name="Barry K."/>
            <person name="Grigoriev I.V."/>
            <person name="Crous P."/>
            <person name="Smith M.E."/>
        </authorList>
    </citation>
    <scope>NUCLEOTIDE SEQUENCE</scope>
    <source>
        <strain evidence="17">RSA 567</strain>
    </source>
</reference>
<evidence type="ECO:0000256" key="10">
    <source>
        <dbReference type="ARBA" id="ARBA00029693"/>
    </source>
</evidence>
<accession>A0A9W8B8R7</accession>
<dbReference type="OrthoDB" id="10037838at2759"/>
<dbReference type="InterPro" id="IPR007223">
    <property type="entry name" value="Peroxin-13_N"/>
</dbReference>
<organism evidence="17 18">
    <name type="scientific">Dimargaris verticillata</name>
    <dbReference type="NCBI Taxonomy" id="2761393"/>
    <lineage>
        <taxon>Eukaryota</taxon>
        <taxon>Fungi</taxon>
        <taxon>Fungi incertae sedis</taxon>
        <taxon>Zoopagomycota</taxon>
        <taxon>Kickxellomycotina</taxon>
        <taxon>Dimargaritomycetes</taxon>
        <taxon>Dimargaritales</taxon>
        <taxon>Dimargaritaceae</taxon>
        <taxon>Dimargaris</taxon>
    </lineage>
</organism>